<sequence length="380" mass="40452">MDQAPSPAVVQQIPLPAPAPGTSRVLTVLRFGEPGARPKAYLQAGLHADEFPGMLALRHLAEMLETHAAAGEILGEIVVLPLANPVGFAQQVGGFLHGRHDLASFGNFNRDYPDLAKEIADTLGERLTQDAAENVATIRAAMGEALAERAPRTETAALRHHLLTLAHDADIVLDVHADNEAMPHLYIGTPLWPDARDLAADIEARAILLAEISGGHPFDEACSGPWWSLAARFPEAPIPPACFAATLELGSNDDVDEREARRTAEALLRFLARRGLVGGVSDLSPAMPRAEATPLEAMQQLIAPTGGLVAYHARLGDHVRTGDLVARIIDPVGAEADVLAGTDGILFARHNQTYAWPGKVIGKIAGETALPERKGELLTD</sequence>
<evidence type="ECO:0000256" key="1">
    <source>
        <dbReference type="ARBA" id="ARBA00001947"/>
    </source>
</evidence>
<dbReference type="Proteomes" id="UP000332515">
    <property type="component" value="Unassembled WGS sequence"/>
</dbReference>
<dbReference type="AlphaFoldDB" id="A0A6A7Y6Z0"/>
<dbReference type="InterPro" id="IPR053138">
    <property type="entry name" value="N-alpha-Ac-DABA_deacetylase"/>
</dbReference>
<reference evidence="6 7" key="1">
    <citation type="submission" date="2019-09" db="EMBL/GenBank/DDBJ databases">
        <title>Segnochrobactrum spirostomi gen. nov., sp. nov., isolated from the ciliate Spirostomum cf. yagiui and description of a novel family, Segnochrobactraceae fam. nov. within the order Rhizobiales of the class Alphaproteobacteria.</title>
        <authorList>
            <person name="Akter S."/>
            <person name="Shazib S.U.A."/>
            <person name="Shin M.K."/>
        </authorList>
    </citation>
    <scope>NUCLEOTIDE SEQUENCE [LARGE SCALE GENOMIC DNA]</scope>
    <source>
        <strain evidence="6 7">Sp-1</strain>
    </source>
</reference>
<dbReference type="InterPro" id="IPR055438">
    <property type="entry name" value="AstE_AspA_cat"/>
</dbReference>
<dbReference type="GO" id="GO:0046872">
    <property type="term" value="F:metal ion binding"/>
    <property type="evidence" value="ECO:0007669"/>
    <property type="project" value="UniProtKB-KW"/>
</dbReference>
<dbReference type="Gene3D" id="3.40.630.10">
    <property type="entry name" value="Zn peptidases"/>
    <property type="match status" value="1"/>
</dbReference>
<dbReference type="GO" id="GO:0016788">
    <property type="term" value="F:hydrolase activity, acting on ester bonds"/>
    <property type="evidence" value="ECO:0007669"/>
    <property type="project" value="InterPro"/>
</dbReference>
<keyword evidence="3" id="KW-0378">Hydrolase</keyword>
<protein>
    <submittedName>
        <fullName evidence="6">Succinylglutamate desuccinylase/aspartoacylase family protein</fullName>
    </submittedName>
</protein>
<comment type="cofactor">
    <cofactor evidence="1">
        <name>Zn(2+)</name>
        <dbReference type="ChEBI" id="CHEBI:29105"/>
    </cofactor>
</comment>
<organism evidence="6 7">
    <name type="scientific">Segnochrobactrum spirostomi</name>
    <dbReference type="NCBI Taxonomy" id="2608987"/>
    <lineage>
        <taxon>Bacteria</taxon>
        <taxon>Pseudomonadati</taxon>
        <taxon>Pseudomonadota</taxon>
        <taxon>Alphaproteobacteria</taxon>
        <taxon>Hyphomicrobiales</taxon>
        <taxon>Segnochrobactraceae</taxon>
        <taxon>Segnochrobactrum</taxon>
    </lineage>
</organism>
<comment type="caution">
    <text evidence="6">The sequence shown here is derived from an EMBL/GenBank/DDBJ whole genome shotgun (WGS) entry which is preliminary data.</text>
</comment>
<evidence type="ECO:0000313" key="6">
    <source>
        <dbReference type="EMBL" id="MQT15044.1"/>
    </source>
</evidence>
<evidence type="ECO:0000256" key="4">
    <source>
        <dbReference type="ARBA" id="ARBA00022833"/>
    </source>
</evidence>
<dbReference type="PANTHER" id="PTHR37326:SF1">
    <property type="entry name" value="BLL3975 PROTEIN"/>
    <property type="match status" value="1"/>
</dbReference>
<dbReference type="PANTHER" id="PTHR37326">
    <property type="entry name" value="BLL3975 PROTEIN"/>
    <property type="match status" value="1"/>
</dbReference>
<dbReference type="EMBL" id="VWNA01000003">
    <property type="protein sequence ID" value="MQT15044.1"/>
    <property type="molecule type" value="Genomic_DNA"/>
</dbReference>
<dbReference type="Pfam" id="PF24827">
    <property type="entry name" value="AstE_AspA_cat"/>
    <property type="match status" value="1"/>
</dbReference>
<gene>
    <name evidence="6" type="ORF">F0357_20780</name>
</gene>
<keyword evidence="2" id="KW-0479">Metal-binding</keyword>
<name>A0A6A7Y6Z0_9HYPH</name>
<feature type="domain" description="Succinylglutamate desuccinylase/Aspartoacylase catalytic" evidence="5">
    <location>
        <begin position="38"/>
        <end position="272"/>
    </location>
</feature>
<accession>A0A6A7Y6Z0</accession>
<proteinExistence type="predicted"/>
<evidence type="ECO:0000259" key="5">
    <source>
        <dbReference type="Pfam" id="PF24827"/>
    </source>
</evidence>
<evidence type="ECO:0000256" key="3">
    <source>
        <dbReference type="ARBA" id="ARBA00022801"/>
    </source>
</evidence>
<evidence type="ECO:0000256" key="2">
    <source>
        <dbReference type="ARBA" id="ARBA00022723"/>
    </source>
</evidence>
<evidence type="ECO:0000313" key="7">
    <source>
        <dbReference type="Proteomes" id="UP000332515"/>
    </source>
</evidence>
<keyword evidence="4" id="KW-0862">Zinc</keyword>
<dbReference type="CDD" id="cd06250">
    <property type="entry name" value="M14_PaAOTO_like"/>
    <property type="match status" value="1"/>
</dbReference>
<dbReference type="RefSeq" id="WP_153489171.1">
    <property type="nucleotide sequence ID" value="NZ_VWNA01000003.1"/>
</dbReference>
<dbReference type="SUPFAM" id="SSF53187">
    <property type="entry name" value="Zn-dependent exopeptidases"/>
    <property type="match status" value="1"/>
</dbReference>
<keyword evidence="7" id="KW-1185">Reference proteome</keyword>